<reference evidence="1 2" key="1">
    <citation type="submission" date="2021-04" db="EMBL/GenBank/DDBJ databases">
        <title>Paenibacillus sp. DLE-14 whole genome sequence.</title>
        <authorList>
            <person name="Ham Y.J."/>
        </authorList>
    </citation>
    <scope>NUCLEOTIDE SEQUENCE [LARGE SCALE GENOMIC DNA]</scope>
    <source>
        <strain evidence="1 2">DLE-14</strain>
    </source>
</reference>
<dbReference type="Proteomes" id="UP000673394">
    <property type="component" value="Unassembled WGS sequence"/>
</dbReference>
<proteinExistence type="predicted"/>
<sequence>MPIYDSGPIWNGQVPQITSLEICVFSTDRLPAAAAIEVYQIVPSGTGSGEKIPYVMKLVSLNPIGEPNSSYTLDNVYAGVNVFGVRIETSGIGGSNVAFTVGVTWDHVHVEDYFLIGRCV</sequence>
<keyword evidence="2" id="KW-1185">Reference proteome</keyword>
<dbReference type="RefSeq" id="WP_210663843.1">
    <property type="nucleotide sequence ID" value="NZ_JAGKSP010000020.1"/>
</dbReference>
<protein>
    <submittedName>
        <fullName evidence="1">Uncharacterized protein</fullName>
    </submittedName>
</protein>
<accession>A0ABS5CL51</accession>
<dbReference type="EMBL" id="JAGKSP010000020">
    <property type="protein sequence ID" value="MBP3966582.1"/>
    <property type="molecule type" value="Genomic_DNA"/>
</dbReference>
<comment type="caution">
    <text evidence="1">The sequence shown here is derived from an EMBL/GenBank/DDBJ whole genome shotgun (WGS) entry which is preliminary data.</text>
</comment>
<organism evidence="1 2">
    <name type="scientific">Paenibacillus lignilyticus</name>
    <dbReference type="NCBI Taxonomy" id="1172615"/>
    <lineage>
        <taxon>Bacteria</taxon>
        <taxon>Bacillati</taxon>
        <taxon>Bacillota</taxon>
        <taxon>Bacilli</taxon>
        <taxon>Bacillales</taxon>
        <taxon>Paenibacillaceae</taxon>
        <taxon>Paenibacillus</taxon>
    </lineage>
</organism>
<evidence type="ECO:0000313" key="2">
    <source>
        <dbReference type="Proteomes" id="UP000673394"/>
    </source>
</evidence>
<evidence type="ECO:0000313" key="1">
    <source>
        <dbReference type="EMBL" id="MBP3966582.1"/>
    </source>
</evidence>
<name>A0ABS5CL51_9BACL</name>
<gene>
    <name evidence="1" type="ORF">I8J30_28260</name>
</gene>